<organism evidence="1">
    <name type="scientific">marine sediment metagenome</name>
    <dbReference type="NCBI Taxonomy" id="412755"/>
    <lineage>
        <taxon>unclassified sequences</taxon>
        <taxon>metagenomes</taxon>
        <taxon>ecological metagenomes</taxon>
    </lineage>
</organism>
<proteinExistence type="predicted"/>
<accession>A0A0F9DQJ3</accession>
<comment type="caution">
    <text evidence="1">The sequence shown here is derived from an EMBL/GenBank/DDBJ whole genome shotgun (WGS) entry which is preliminary data.</text>
</comment>
<sequence length="61" mass="6893">MKKWLVYLTEEIEYEIPVEADTEDAAIEEGIETFYDGNGKGVTLVNQSLGHTDAEEIEEDD</sequence>
<dbReference type="AlphaFoldDB" id="A0A0F9DQJ3"/>
<name>A0A0F9DQJ3_9ZZZZ</name>
<reference evidence="1" key="1">
    <citation type="journal article" date="2015" name="Nature">
        <title>Complex archaea that bridge the gap between prokaryotes and eukaryotes.</title>
        <authorList>
            <person name="Spang A."/>
            <person name="Saw J.H."/>
            <person name="Jorgensen S.L."/>
            <person name="Zaremba-Niedzwiedzka K."/>
            <person name="Martijn J."/>
            <person name="Lind A.E."/>
            <person name="van Eijk R."/>
            <person name="Schleper C."/>
            <person name="Guy L."/>
            <person name="Ettema T.J."/>
        </authorList>
    </citation>
    <scope>NUCLEOTIDE SEQUENCE</scope>
</reference>
<gene>
    <name evidence="1" type="ORF">LCGC14_2460440</name>
</gene>
<evidence type="ECO:0000313" key="1">
    <source>
        <dbReference type="EMBL" id="KKL19941.1"/>
    </source>
</evidence>
<protein>
    <submittedName>
        <fullName evidence="1">Uncharacterized protein</fullName>
    </submittedName>
</protein>
<dbReference type="EMBL" id="LAZR01038297">
    <property type="protein sequence ID" value="KKL19941.1"/>
    <property type="molecule type" value="Genomic_DNA"/>
</dbReference>